<reference evidence="3" key="1">
    <citation type="journal article" date="2019" name="Int. J. Syst. Evol. Microbiol.">
        <title>The Global Catalogue of Microorganisms (GCM) 10K type strain sequencing project: providing services to taxonomists for standard genome sequencing and annotation.</title>
        <authorList>
            <consortium name="The Broad Institute Genomics Platform"/>
            <consortium name="The Broad Institute Genome Sequencing Center for Infectious Disease"/>
            <person name="Wu L."/>
            <person name="Ma J."/>
        </authorList>
    </citation>
    <scope>NUCLEOTIDE SEQUENCE [LARGE SCALE GENOMIC DNA]</scope>
    <source>
        <strain evidence="3">JCM 17927</strain>
    </source>
</reference>
<accession>A0ABP8MT16</accession>
<evidence type="ECO:0000313" key="3">
    <source>
        <dbReference type="Proteomes" id="UP001501175"/>
    </source>
</evidence>
<evidence type="ECO:0000313" key="2">
    <source>
        <dbReference type="EMBL" id="GAA4455605.1"/>
    </source>
</evidence>
<keyword evidence="3" id="KW-1185">Reference proteome</keyword>
<keyword evidence="1" id="KW-0812">Transmembrane</keyword>
<keyword evidence="1" id="KW-1133">Transmembrane helix</keyword>
<protein>
    <recommendedName>
        <fullName evidence="4">Secreted peptide</fullName>
    </recommendedName>
</protein>
<feature type="transmembrane region" description="Helical" evidence="1">
    <location>
        <begin position="36"/>
        <end position="59"/>
    </location>
</feature>
<evidence type="ECO:0008006" key="4">
    <source>
        <dbReference type="Google" id="ProtNLM"/>
    </source>
</evidence>
<dbReference type="Proteomes" id="UP001501175">
    <property type="component" value="Unassembled WGS sequence"/>
</dbReference>
<name>A0ABP8MT16_9BACT</name>
<comment type="caution">
    <text evidence="2">The sequence shown here is derived from an EMBL/GenBank/DDBJ whole genome shotgun (WGS) entry which is preliminary data.</text>
</comment>
<dbReference type="EMBL" id="BAABHD010000027">
    <property type="protein sequence ID" value="GAA4455605.1"/>
    <property type="molecule type" value="Genomic_DNA"/>
</dbReference>
<sequence length="60" mass="6761">MIHLTMIHTCTALVVGMVYRATVTVVPDMLLRLLFGWWFAGFAGQVCFCRLVVVIGVTFR</sequence>
<evidence type="ECO:0000256" key="1">
    <source>
        <dbReference type="SAM" id="Phobius"/>
    </source>
</evidence>
<organism evidence="2 3">
    <name type="scientific">Nibrella saemangeumensis</name>
    <dbReference type="NCBI Taxonomy" id="1084526"/>
    <lineage>
        <taxon>Bacteria</taxon>
        <taxon>Pseudomonadati</taxon>
        <taxon>Bacteroidota</taxon>
        <taxon>Cytophagia</taxon>
        <taxon>Cytophagales</taxon>
        <taxon>Spirosomataceae</taxon>
        <taxon>Nibrella</taxon>
    </lineage>
</organism>
<proteinExistence type="predicted"/>
<keyword evidence="1" id="KW-0472">Membrane</keyword>
<gene>
    <name evidence="2" type="ORF">GCM10023189_23600</name>
</gene>